<reference evidence="1" key="1">
    <citation type="submission" date="2014-11" db="EMBL/GenBank/DDBJ databases">
        <authorList>
            <person name="Amaro Gonzalez C."/>
        </authorList>
    </citation>
    <scope>NUCLEOTIDE SEQUENCE</scope>
</reference>
<evidence type="ECO:0000313" key="1">
    <source>
        <dbReference type="EMBL" id="JAH06806.1"/>
    </source>
</evidence>
<name>A0A0E9PQB4_ANGAN</name>
<sequence length="8" mass="823">MTSFPAGL</sequence>
<reference evidence="1" key="2">
    <citation type="journal article" date="2015" name="Fish Shellfish Immunol.">
        <title>Early steps in the European eel (Anguilla anguilla)-Vibrio vulnificus interaction in the gills: Role of the RtxA13 toxin.</title>
        <authorList>
            <person name="Callol A."/>
            <person name="Pajuelo D."/>
            <person name="Ebbesson L."/>
            <person name="Teles M."/>
            <person name="MacKenzie S."/>
            <person name="Amaro C."/>
        </authorList>
    </citation>
    <scope>NUCLEOTIDE SEQUENCE</scope>
</reference>
<organism evidence="1">
    <name type="scientific">Anguilla anguilla</name>
    <name type="common">European freshwater eel</name>
    <name type="synonym">Muraena anguilla</name>
    <dbReference type="NCBI Taxonomy" id="7936"/>
    <lineage>
        <taxon>Eukaryota</taxon>
        <taxon>Metazoa</taxon>
        <taxon>Chordata</taxon>
        <taxon>Craniata</taxon>
        <taxon>Vertebrata</taxon>
        <taxon>Euteleostomi</taxon>
        <taxon>Actinopterygii</taxon>
        <taxon>Neopterygii</taxon>
        <taxon>Teleostei</taxon>
        <taxon>Anguilliformes</taxon>
        <taxon>Anguillidae</taxon>
        <taxon>Anguilla</taxon>
    </lineage>
</organism>
<proteinExistence type="predicted"/>
<accession>A0A0E9PQB4</accession>
<protein>
    <submittedName>
        <fullName evidence="1">Uncharacterized protein</fullName>
    </submittedName>
</protein>
<dbReference type="EMBL" id="GBXM01101771">
    <property type="protein sequence ID" value="JAH06806.1"/>
    <property type="molecule type" value="Transcribed_RNA"/>
</dbReference>